<gene>
    <name evidence="2" type="ORF">OLC1_LOCUS23400</name>
</gene>
<proteinExistence type="predicted"/>
<reference evidence="2" key="1">
    <citation type="submission" date="2023-03" db="EMBL/GenBank/DDBJ databases">
        <authorList>
            <person name="Julca I."/>
        </authorList>
    </citation>
    <scope>NUCLEOTIDE SEQUENCE</scope>
</reference>
<organism evidence="2 3">
    <name type="scientific">Oldenlandia corymbosa var. corymbosa</name>
    <dbReference type="NCBI Taxonomy" id="529605"/>
    <lineage>
        <taxon>Eukaryota</taxon>
        <taxon>Viridiplantae</taxon>
        <taxon>Streptophyta</taxon>
        <taxon>Embryophyta</taxon>
        <taxon>Tracheophyta</taxon>
        <taxon>Spermatophyta</taxon>
        <taxon>Magnoliopsida</taxon>
        <taxon>eudicotyledons</taxon>
        <taxon>Gunneridae</taxon>
        <taxon>Pentapetalae</taxon>
        <taxon>asterids</taxon>
        <taxon>lamiids</taxon>
        <taxon>Gentianales</taxon>
        <taxon>Rubiaceae</taxon>
        <taxon>Rubioideae</taxon>
        <taxon>Spermacoceae</taxon>
        <taxon>Hedyotis-Oldenlandia complex</taxon>
        <taxon>Oldenlandia</taxon>
    </lineage>
</organism>
<feature type="compositionally biased region" description="Basic and acidic residues" evidence="1">
    <location>
        <begin position="183"/>
        <end position="196"/>
    </location>
</feature>
<dbReference type="EMBL" id="OX459126">
    <property type="protein sequence ID" value="CAI9117324.1"/>
    <property type="molecule type" value="Genomic_DNA"/>
</dbReference>
<dbReference type="Proteomes" id="UP001161247">
    <property type="component" value="Chromosome 9"/>
</dbReference>
<evidence type="ECO:0000256" key="1">
    <source>
        <dbReference type="SAM" id="MobiDB-lite"/>
    </source>
</evidence>
<feature type="region of interest" description="Disordered" evidence="1">
    <location>
        <begin position="173"/>
        <end position="227"/>
    </location>
</feature>
<dbReference type="InterPro" id="IPR012340">
    <property type="entry name" value="NA-bd_OB-fold"/>
</dbReference>
<keyword evidence="3" id="KW-1185">Reference proteome</keyword>
<accession>A0AAV1ECB3</accession>
<dbReference type="SUPFAM" id="SSF50249">
    <property type="entry name" value="Nucleic acid-binding proteins"/>
    <property type="match status" value="1"/>
</dbReference>
<name>A0AAV1ECB3_OLDCO</name>
<sequence length="227" mass="25101">MQKMSPVAKHKSYKATNTGIFTGFKCVNCSNDKAAVAPKFKINVRVIDSTGCATFILWDKDVKTLIHRTALELRQKQADNLLENPDVDDKGAYPVEIDAMLNKMCLFKLEISPSNNNNFSSGIKVAKMTDDPDILNEFMMIHKQEMPEGSSALLATPKGNTAAKGEEPKIIVSQSGDTDTSEELVRMKSSSMDKQKGQGCNDPPPSVQSTNIRKRKIILEDDDESEE</sequence>
<evidence type="ECO:0000313" key="2">
    <source>
        <dbReference type="EMBL" id="CAI9117324.1"/>
    </source>
</evidence>
<dbReference type="Gene3D" id="2.40.50.140">
    <property type="entry name" value="Nucleic acid-binding proteins"/>
    <property type="match status" value="1"/>
</dbReference>
<evidence type="ECO:0000313" key="3">
    <source>
        <dbReference type="Proteomes" id="UP001161247"/>
    </source>
</evidence>
<protein>
    <submittedName>
        <fullName evidence="2">OLC1v1018696C1</fullName>
    </submittedName>
</protein>
<dbReference type="AlphaFoldDB" id="A0AAV1ECB3"/>